<proteinExistence type="predicted"/>
<dbReference type="SUPFAM" id="SSF81383">
    <property type="entry name" value="F-box domain"/>
    <property type="match status" value="1"/>
</dbReference>
<name>A0A9P5TF81_GYMJU</name>
<reference evidence="1" key="1">
    <citation type="submission" date="2020-11" db="EMBL/GenBank/DDBJ databases">
        <authorList>
            <consortium name="DOE Joint Genome Institute"/>
            <person name="Ahrendt S."/>
            <person name="Riley R."/>
            <person name="Andreopoulos W."/>
            <person name="LaButti K."/>
            <person name="Pangilinan J."/>
            <person name="Ruiz-duenas F.J."/>
            <person name="Barrasa J.M."/>
            <person name="Sanchez-Garcia M."/>
            <person name="Camarero S."/>
            <person name="Miyauchi S."/>
            <person name="Serrano A."/>
            <person name="Linde D."/>
            <person name="Babiker R."/>
            <person name="Drula E."/>
            <person name="Ayuso-Fernandez I."/>
            <person name="Pacheco R."/>
            <person name="Padilla G."/>
            <person name="Ferreira P."/>
            <person name="Barriuso J."/>
            <person name="Kellner H."/>
            <person name="Castanera R."/>
            <person name="Alfaro M."/>
            <person name="Ramirez L."/>
            <person name="Pisabarro A.G."/>
            <person name="Kuo A."/>
            <person name="Tritt A."/>
            <person name="Lipzen A."/>
            <person name="He G."/>
            <person name="Yan M."/>
            <person name="Ng V."/>
            <person name="Cullen D."/>
            <person name="Martin F."/>
            <person name="Rosso M.-N."/>
            <person name="Henrissat B."/>
            <person name="Hibbett D."/>
            <person name="Martinez A.T."/>
            <person name="Grigoriev I.V."/>
        </authorList>
    </citation>
    <scope>NUCLEOTIDE SEQUENCE</scope>
    <source>
        <strain evidence="1">AH 44721</strain>
    </source>
</reference>
<accession>A0A9P5TF81</accession>
<evidence type="ECO:0008006" key="3">
    <source>
        <dbReference type="Google" id="ProtNLM"/>
    </source>
</evidence>
<dbReference type="InterPro" id="IPR036047">
    <property type="entry name" value="F-box-like_dom_sf"/>
</dbReference>
<organism evidence="1 2">
    <name type="scientific">Gymnopilus junonius</name>
    <name type="common">Spectacular rustgill mushroom</name>
    <name type="synonym">Gymnopilus spectabilis subsp. junonius</name>
    <dbReference type="NCBI Taxonomy" id="109634"/>
    <lineage>
        <taxon>Eukaryota</taxon>
        <taxon>Fungi</taxon>
        <taxon>Dikarya</taxon>
        <taxon>Basidiomycota</taxon>
        <taxon>Agaricomycotina</taxon>
        <taxon>Agaricomycetes</taxon>
        <taxon>Agaricomycetidae</taxon>
        <taxon>Agaricales</taxon>
        <taxon>Agaricineae</taxon>
        <taxon>Hymenogastraceae</taxon>
        <taxon>Gymnopilus</taxon>
    </lineage>
</organism>
<dbReference type="AlphaFoldDB" id="A0A9P5TF81"/>
<comment type="caution">
    <text evidence="1">The sequence shown here is derived from an EMBL/GenBank/DDBJ whole genome shotgun (WGS) entry which is preliminary data.</text>
</comment>
<keyword evidence="2" id="KW-1185">Reference proteome</keyword>
<dbReference type="OrthoDB" id="3023006at2759"/>
<dbReference type="EMBL" id="JADNYJ010000233">
    <property type="protein sequence ID" value="KAF8873591.1"/>
    <property type="molecule type" value="Genomic_DNA"/>
</dbReference>
<sequence length="167" mass="19166">MNMEHKTPLSSRQTLMSMIVRVSPLITIRHTSQVCQHWRNLILQLPMIWANIVDLDVLRQKKGTCRTEVLRRTGTATLCISGTVYWKKSSRTQPFLCLLLKEHWERIQNLDIDVVCLGSGDPPTIIKQMRKRPAPKLEFISVCHPLMGSQVRGSLFKKIYEGSEPKG</sequence>
<evidence type="ECO:0000313" key="1">
    <source>
        <dbReference type="EMBL" id="KAF8873591.1"/>
    </source>
</evidence>
<dbReference type="Proteomes" id="UP000724874">
    <property type="component" value="Unassembled WGS sequence"/>
</dbReference>
<evidence type="ECO:0000313" key="2">
    <source>
        <dbReference type="Proteomes" id="UP000724874"/>
    </source>
</evidence>
<protein>
    <recommendedName>
        <fullName evidence="3">F-box domain-containing protein</fullName>
    </recommendedName>
</protein>
<gene>
    <name evidence="1" type="ORF">CPB84DRAFT_620941</name>
</gene>